<accession>A0AB36KBB8</accession>
<comment type="caution">
    <text evidence="1">The sequence shown here is derived from an EMBL/GenBank/DDBJ whole genome shotgun (WGS) entry which is preliminary data.</text>
</comment>
<name>A0AB36KBB8_HELPX</name>
<dbReference type="AlphaFoldDB" id="A0AB36KBB8"/>
<reference evidence="1 2" key="1">
    <citation type="journal article" date="2017" name="Front. Cell. Infect. Microbiol.">
        <title>Whole Genome Sequence and Phylogenetic Analysis Show Helicobacter pylori Strains from Latin America Have Followed a Unique Evolution Pathway.</title>
        <authorList>
            <person name="Munoz-Ramirez Z.Y."/>
            <person name="Mendez-Tenorio A."/>
            <person name="Kato I."/>
            <person name="Bravo M.M."/>
            <person name="Rizzato C."/>
            <person name="Thorell K."/>
            <person name="Torres R.C."/>
            <person name="Aviles-Jimenez F."/>
            <person name="Camorlinga M."/>
            <person name="Canzian F."/>
            <person name="Torres J."/>
        </authorList>
    </citation>
    <scope>NUCLEOTIDE SEQUENCE [LARGE SCALE GENOMIC DNA]</scope>
    <source>
        <strain evidence="1 2">CC26084</strain>
    </source>
</reference>
<organism evidence="1 2">
    <name type="scientific">Helicobacter pylori</name>
    <name type="common">Campylobacter pylori</name>
    <dbReference type="NCBI Taxonomy" id="210"/>
    <lineage>
        <taxon>Bacteria</taxon>
        <taxon>Pseudomonadati</taxon>
        <taxon>Campylobacterota</taxon>
        <taxon>Epsilonproteobacteria</taxon>
        <taxon>Campylobacterales</taxon>
        <taxon>Helicobacteraceae</taxon>
        <taxon>Helicobacter</taxon>
    </lineage>
</organism>
<dbReference type="Proteomes" id="UP000318399">
    <property type="component" value="Unassembled WGS sequence"/>
</dbReference>
<gene>
    <name evidence="1" type="ORF">B0X41_06005</name>
</gene>
<dbReference type="EMBL" id="MUOR01000047">
    <property type="protein sequence ID" value="OOP94983.1"/>
    <property type="molecule type" value="Genomic_DNA"/>
</dbReference>
<protein>
    <recommendedName>
        <fullName evidence="3">Outer membrane beta-barrel protein</fullName>
    </recommendedName>
</protein>
<evidence type="ECO:0008006" key="3">
    <source>
        <dbReference type="Google" id="ProtNLM"/>
    </source>
</evidence>
<evidence type="ECO:0000313" key="1">
    <source>
        <dbReference type="EMBL" id="OOP94983.1"/>
    </source>
</evidence>
<sequence>MRPVGNALELKLCKIPTIGTQSENQTLPMGNISLGSPIVFSGWALHVNYNNYFYNMHRFELNEKGYHNEWLFEGKNPIFFSVGRFDFLGF</sequence>
<evidence type="ECO:0000313" key="2">
    <source>
        <dbReference type="Proteomes" id="UP000318399"/>
    </source>
</evidence>
<proteinExistence type="predicted"/>